<dbReference type="InterPro" id="IPR036396">
    <property type="entry name" value="Cyt_P450_sf"/>
</dbReference>
<dbReference type="InterPro" id="IPR050121">
    <property type="entry name" value="Cytochrome_P450_monoxygenase"/>
</dbReference>
<dbReference type="GO" id="GO:0005506">
    <property type="term" value="F:iron ion binding"/>
    <property type="evidence" value="ECO:0007669"/>
    <property type="project" value="InterPro"/>
</dbReference>
<accession>A0A8A1UEL3</accession>
<reference evidence="6" key="1">
    <citation type="submission" date="2012-12" db="EMBL/GenBank/DDBJ databases">
        <authorList>
            <person name="Pethick F.E."/>
            <person name="MacFadyen A.C."/>
            <person name="Tang Z."/>
            <person name="Sangal V."/>
            <person name="Tze-Tze L."/>
            <person name="Chu J."/>
            <person name="Guo M."/>
            <person name="Kirby R."/>
            <person name="Hoskisson P.A."/>
            <person name="Herron P.R."/>
            <person name="Hunter I.S."/>
        </authorList>
    </citation>
    <scope>NUCLEOTIDE SEQUENCE</scope>
    <source>
        <strain evidence="6">ATCC 10970</strain>
    </source>
</reference>
<evidence type="ECO:0000256" key="4">
    <source>
        <dbReference type="RuleBase" id="RU000461"/>
    </source>
</evidence>
<dbReference type="Gene3D" id="1.10.630.10">
    <property type="entry name" value="Cytochrome P450"/>
    <property type="match status" value="1"/>
</dbReference>
<comment type="similarity">
    <text evidence="2 4">Belongs to the cytochrome P450 family.</text>
</comment>
<dbReference type="InterPro" id="IPR001128">
    <property type="entry name" value="Cyt_P450"/>
</dbReference>
<dbReference type="Pfam" id="PF00067">
    <property type="entry name" value="p450"/>
    <property type="match status" value="1"/>
</dbReference>
<name>A0A8A1UEL3_STRR1</name>
<feature type="binding site" description="axial binding residue" evidence="3">
    <location>
        <position position="390"/>
    </location>
    <ligand>
        <name>heme</name>
        <dbReference type="ChEBI" id="CHEBI:30413"/>
    </ligand>
    <ligandPart>
        <name>Fe</name>
        <dbReference type="ChEBI" id="CHEBI:18248"/>
    </ligandPart>
</feature>
<dbReference type="GO" id="GO:0020037">
    <property type="term" value="F:heme binding"/>
    <property type="evidence" value="ECO:0007669"/>
    <property type="project" value="InterPro"/>
</dbReference>
<dbReference type="CDD" id="cd11053">
    <property type="entry name" value="CYP110-like"/>
    <property type="match status" value="1"/>
</dbReference>
<evidence type="ECO:0000313" key="7">
    <source>
        <dbReference type="Proteomes" id="UP000011074"/>
    </source>
</evidence>
<dbReference type="SUPFAM" id="SSF48264">
    <property type="entry name" value="Cytochrome P450"/>
    <property type="match status" value="1"/>
</dbReference>
<feature type="region of interest" description="Disordered" evidence="5">
    <location>
        <begin position="442"/>
        <end position="467"/>
    </location>
</feature>
<dbReference type="PROSITE" id="PS00086">
    <property type="entry name" value="CYTOCHROME_P450"/>
    <property type="match status" value="1"/>
</dbReference>
<dbReference type="AlphaFoldDB" id="A0A8A1UEL3"/>
<reference evidence="6" key="2">
    <citation type="submission" date="2020-01" db="EMBL/GenBank/DDBJ databases">
        <authorList>
            <person name="Algora L."/>
            <person name="Schniete J.K."/>
            <person name="MacFadyen A."/>
            <person name="Hoskisson P.A."/>
            <person name="Hunter I.S."/>
            <person name="Herron P.R."/>
        </authorList>
    </citation>
    <scope>NUCLEOTIDE SEQUENCE</scope>
    <source>
        <strain evidence="6">ATCC 10970</strain>
    </source>
</reference>
<evidence type="ECO:0000313" key="6">
    <source>
        <dbReference type="EMBL" id="QST79116.1"/>
    </source>
</evidence>
<sequence>MLRLPPGSRQPAFLQTLHMRDPVRYFETLRRRYGPVFRMKLLGFPPQVVVSTAELAAEIYRMDGDGNRAGALRAGYVPWVGQHSLLTNDGEEWWRHRKLLSPTLHGRSIANYPELIAEIAAKDIGTWPLGRPFTLREHMQAITLEVILRLVFGVRDTEQGARLRAGLIDLSKATGSAALFLTPARLRAWAQRSPLAMRLPFLPTTRAAQAVETVDHILFAEIARRRAEEDADADDVLGRLLRARDDQGRPLSDQEIRDELLTLLEAGLETTATGLSWTFERLMRNPRVLARLQEEVEQGEDDTYLDAVVKEALRSRPVIFGMGRLLDKPLRVGGFEVPAGWVAIPMFSLILQDRAVYPDAGEFRPERFLGEGAKAAQKSFLPFGGGRRYCVGAQLATLEMKIITREVLRHVHLAPADPAPEAQRMWHATLIPGKQVVAVARKQPPKRRAPVQEAKCPVHPALSDDAG</sequence>
<evidence type="ECO:0000256" key="5">
    <source>
        <dbReference type="SAM" id="MobiDB-lite"/>
    </source>
</evidence>
<dbReference type="EMBL" id="CP048261">
    <property type="protein sequence ID" value="QST79116.1"/>
    <property type="molecule type" value="Genomic_DNA"/>
</dbReference>
<keyword evidence="3 4" id="KW-0408">Iron</keyword>
<comment type="cofactor">
    <cofactor evidence="1 3">
        <name>heme</name>
        <dbReference type="ChEBI" id="CHEBI:30413"/>
    </cofactor>
</comment>
<dbReference type="PRINTS" id="PR00385">
    <property type="entry name" value="P450"/>
</dbReference>
<dbReference type="PRINTS" id="PR00463">
    <property type="entry name" value="EP450I"/>
</dbReference>
<keyword evidence="3 4" id="KW-0479">Metal-binding</keyword>
<proteinExistence type="inferred from homology"/>
<evidence type="ECO:0000256" key="2">
    <source>
        <dbReference type="ARBA" id="ARBA00010617"/>
    </source>
</evidence>
<keyword evidence="4" id="KW-0503">Monooxygenase</keyword>
<organism evidence="6 7">
    <name type="scientific">Streptomyces rimosus subsp. rimosus (strain ATCC 10970 / DSM 40260 / JCM 4667 / NRRL 2234)</name>
    <dbReference type="NCBI Taxonomy" id="1265868"/>
    <lineage>
        <taxon>Bacteria</taxon>
        <taxon>Bacillati</taxon>
        <taxon>Actinomycetota</taxon>
        <taxon>Actinomycetes</taxon>
        <taxon>Kitasatosporales</taxon>
        <taxon>Streptomycetaceae</taxon>
        <taxon>Streptomyces</taxon>
    </lineage>
</organism>
<keyword evidence="4" id="KW-0560">Oxidoreductase</keyword>
<dbReference type="GO" id="GO:0004497">
    <property type="term" value="F:monooxygenase activity"/>
    <property type="evidence" value="ECO:0007669"/>
    <property type="project" value="UniProtKB-KW"/>
</dbReference>
<dbReference type="RefSeq" id="WP_032921714.1">
    <property type="nucleotide sequence ID" value="NZ_CP048261.1"/>
</dbReference>
<evidence type="ECO:0000256" key="3">
    <source>
        <dbReference type="PIRSR" id="PIRSR602401-1"/>
    </source>
</evidence>
<dbReference type="GeneID" id="66852668"/>
<gene>
    <name evidence="6" type="ORF">SRIM_002045</name>
</gene>
<protein>
    <submittedName>
        <fullName evidence="6">Cytochrome P450</fullName>
    </submittedName>
</protein>
<dbReference type="Proteomes" id="UP000011074">
    <property type="component" value="Chromosome"/>
</dbReference>
<dbReference type="PANTHER" id="PTHR24305">
    <property type="entry name" value="CYTOCHROME P450"/>
    <property type="match status" value="1"/>
</dbReference>
<dbReference type="PANTHER" id="PTHR24305:SF166">
    <property type="entry name" value="CYTOCHROME P450 12A4, MITOCHONDRIAL-RELATED"/>
    <property type="match status" value="1"/>
</dbReference>
<dbReference type="InterPro" id="IPR017972">
    <property type="entry name" value="Cyt_P450_CS"/>
</dbReference>
<dbReference type="GO" id="GO:0016705">
    <property type="term" value="F:oxidoreductase activity, acting on paired donors, with incorporation or reduction of molecular oxygen"/>
    <property type="evidence" value="ECO:0007669"/>
    <property type="project" value="InterPro"/>
</dbReference>
<reference evidence="6" key="3">
    <citation type="journal article" date="2021" name="bioRxiv">
        <title>Bilateral symmetry of linear streptomycete chromosomes.</title>
        <authorList>
            <person name="Algora-Gallardo L."/>
            <person name="Schniete J.K."/>
            <person name="Mark D.R."/>
            <person name="Hunter I.S."/>
            <person name="Herron P.R."/>
        </authorList>
    </citation>
    <scope>NUCLEOTIDE SEQUENCE</scope>
    <source>
        <strain evidence="6">ATCC 10970</strain>
    </source>
</reference>
<dbReference type="InterPro" id="IPR002401">
    <property type="entry name" value="Cyt_P450_E_grp-I"/>
</dbReference>
<keyword evidence="3 4" id="KW-0349">Heme</keyword>
<evidence type="ECO:0000256" key="1">
    <source>
        <dbReference type="ARBA" id="ARBA00001971"/>
    </source>
</evidence>